<dbReference type="Proteomes" id="UP000294678">
    <property type="component" value="Unassembled WGS sequence"/>
</dbReference>
<evidence type="ECO:0000256" key="1">
    <source>
        <dbReference type="ARBA" id="ARBA00007228"/>
    </source>
</evidence>
<dbReference type="InterPro" id="IPR013123">
    <property type="entry name" value="SpoU_subst-bd"/>
</dbReference>
<keyword evidence="3" id="KW-0808">Transferase</keyword>
<dbReference type="Gene3D" id="3.40.1280.10">
    <property type="match status" value="1"/>
</dbReference>
<dbReference type="GO" id="GO:0032259">
    <property type="term" value="P:methylation"/>
    <property type="evidence" value="ECO:0007669"/>
    <property type="project" value="UniProtKB-KW"/>
</dbReference>
<dbReference type="Pfam" id="PF08032">
    <property type="entry name" value="SpoU_sub_bind"/>
    <property type="match status" value="1"/>
</dbReference>
<dbReference type="Gene3D" id="3.30.1330.30">
    <property type="match status" value="1"/>
</dbReference>
<keyword evidence="2" id="KW-0489">Methyltransferase</keyword>
<evidence type="ECO:0000259" key="4">
    <source>
        <dbReference type="SMART" id="SM00967"/>
    </source>
</evidence>
<dbReference type="InterPro" id="IPR029026">
    <property type="entry name" value="tRNA_m1G_MTases_N"/>
</dbReference>
<evidence type="ECO:0000256" key="2">
    <source>
        <dbReference type="ARBA" id="ARBA00022603"/>
    </source>
</evidence>
<dbReference type="NCBIfam" id="TIGR00186">
    <property type="entry name" value="rRNA_methyl_3"/>
    <property type="match status" value="1"/>
</dbReference>
<dbReference type="InterPro" id="IPR001537">
    <property type="entry name" value="SpoU_MeTrfase"/>
</dbReference>
<proteinExistence type="inferred from homology"/>
<dbReference type="InterPro" id="IPR029028">
    <property type="entry name" value="Alpha/beta_knot_MTases"/>
</dbReference>
<dbReference type="InterPro" id="IPR004441">
    <property type="entry name" value="rRNA_MeTrfase_TrmH"/>
</dbReference>
<dbReference type="SUPFAM" id="SSF75217">
    <property type="entry name" value="alpha/beta knot"/>
    <property type="match status" value="1"/>
</dbReference>
<evidence type="ECO:0000313" key="5">
    <source>
        <dbReference type="EMBL" id="TDT67907.1"/>
    </source>
</evidence>
<dbReference type="PANTHER" id="PTHR46429:SF1">
    <property type="entry name" value="23S RRNA (GUANOSINE-2'-O-)-METHYLTRANSFERASE RLMB"/>
    <property type="match status" value="1"/>
</dbReference>
<dbReference type="EMBL" id="SOBG01000009">
    <property type="protein sequence ID" value="TDT67907.1"/>
    <property type="molecule type" value="Genomic_DNA"/>
</dbReference>
<dbReference type="Pfam" id="PF00588">
    <property type="entry name" value="SpoU_methylase"/>
    <property type="match status" value="1"/>
</dbReference>
<dbReference type="PANTHER" id="PTHR46429">
    <property type="entry name" value="23S RRNA (GUANOSINE-2'-O-)-METHYLTRANSFERASE RLMB"/>
    <property type="match status" value="1"/>
</dbReference>
<dbReference type="GO" id="GO:0005829">
    <property type="term" value="C:cytosol"/>
    <property type="evidence" value="ECO:0007669"/>
    <property type="project" value="TreeGrafter"/>
</dbReference>
<dbReference type="GO" id="GO:0006396">
    <property type="term" value="P:RNA processing"/>
    <property type="evidence" value="ECO:0007669"/>
    <property type="project" value="InterPro"/>
</dbReference>
<protein>
    <submittedName>
        <fullName evidence="5">23S rRNA (Guanosine2251-2'-O)-methyltransferase</fullName>
    </submittedName>
</protein>
<evidence type="ECO:0000313" key="6">
    <source>
        <dbReference type="Proteomes" id="UP000294678"/>
    </source>
</evidence>
<feature type="domain" description="RNA 2-O ribose methyltransferase substrate binding" evidence="4">
    <location>
        <begin position="3"/>
        <end position="71"/>
    </location>
</feature>
<dbReference type="GO" id="GO:0008173">
    <property type="term" value="F:RNA methyltransferase activity"/>
    <property type="evidence" value="ECO:0007669"/>
    <property type="project" value="InterPro"/>
</dbReference>
<reference evidence="5 6" key="1">
    <citation type="submission" date="2019-03" db="EMBL/GenBank/DDBJ databases">
        <title>Genomic Encyclopedia of Type Strains, Phase IV (KMG-IV): sequencing the most valuable type-strain genomes for metagenomic binning, comparative biology and taxonomic classification.</title>
        <authorList>
            <person name="Goeker M."/>
        </authorList>
    </citation>
    <scope>NUCLEOTIDE SEQUENCE [LARGE SCALE GENOMIC DNA]</scope>
    <source>
        <strain evidence="5 6">DSM 100055</strain>
    </source>
</reference>
<dbReference type="SUPFAM" id="SSF55315">
    <property type="entry name" value="L30e-like"/>
    <property type="match status" value="1"/>
</dbReference>
<dbReference type="FunFam" id="3.40.1280.10:FF:000008">
    <property type="entry name" value="Group 3 RNA methyltransferase TrmH"/>
    <property type="match status" value="1"/>
</dbReference>
<dbReference type="GO" id="GO:0003723">
    <property type="term" value="F:RNA binding"/>
    <property type="evidence" value="ECO:0007669"/>
    <property type="project" value="InterPro"/>
</dbReference>
<dbReference type="AlphaFoldDB" id="A0AA46I4X9"/>
<dbReference type="CDD" id="cd18103">
    <property type="entry name" value="SpoU-like_RlmB"/>
    <property type="match status" value="1"/>
</dbReference>
<dbReference type="SMART" id="SM00967">
    <property type="entry name" value="SpoU_sub_bind"/>
    <property type="match status" value="1"/>
</dbReference>
<evidence type="ECO:0000256" key="3">
    <source>
        <dbReference type="ARBA" id="ARBA00022679"/>
    </source>
</evidence>
<organism evidence="5 6">
    <name type="scientific">Hypnocyclicus thermotrophus</name>
    <dbReference type="NCBI Taxonomy" id="1627895"/>
    <lineage>
        <taxon>Bacteria</taxon>
        <taxon>Fusobacteriati</taxon>
        <taxon>Fusobacteriota</taxon>
        <taxon>Fusobacteriia</taxon>
        <taxon>Fusobacteriales</taxon>
        <taxon>Fusobacteriaceae</taxon>
        <taxon>Hypnocyclicus</taxon>
    </lineage>
</organism>
<comment type="similarity">
    <text evidence="1">Belongs to the class IV-like SAM-binding methyltransferase superfamily. RNA methyltransferase TrmH family.</text>
</comment>
<accession>A0AA46I4X9</accession>
<dbReference type="InterPro" id="IPR029064">
    <property type="entry name" value="Ribosomal_eL30-like_sf"/>
</dbReference>
<sequence>MKKIIGINPVRELLIKRTKLNHIEIYNGLNENTKNELIELAKKNNTKIKKINKRYENSQGVIAYIEDYDYYIDFLELIEKMAKKDKSIILLLDGVQDPRNLGAIIRSAEIFGVDAIILPQKGAVKINETVVKTSTGAIEYVPISVVNNLSEAIDNLKKIDYIVYGADGKGETFYHEESYKGKIALVLGSEGFGMRFKTQKKCDKLIKIPMKGKINSLNVSVATGILLSEISKNI</sequence>
<comment type="caution">
    <text evidence="5">The sequence shown here is derived from an EMBL/GenBank/DDBJ whole genome shotgun (WGS) entry which is preliminary data.</text>
</comment>
<dbReference type="RefSeq" id="WP_134113772.1">
    <property type="nucleotide sequence ID" value="NZ_SOBG01000009.1"/>
</dbReference>
<keyword evidence="6" id="KW-1185">Reference proteome</keyword>
<gene>
    <name evidence="5" type="ORF">EV215_1912</name>
</gene>
<name>A0AA46I4X9_9FUSO</name>